<comment type="caution">
    <text evidence="1">The sequence shown here is derived from an EMBL/GenBank/DDBJ whole genome shotgun (WGS) entry which is preliminary data.</text>
</comment>
<evidence type="ECO:0000313" key="2">
    <source>
        <dbReference type="Proteomes" id="UP000263377"/>
    </source>
</evidence>
<proteinExistence type="predicted"/>
<dbReference type="AlphaFoldDB" id="A0A372ZPJ4"/>
<name>A0A372ZPJ4_9ACTN</name>
<gene>
    <name evidence="1" type="ORF">DR950_06455</name>
</gene>
<organism evidence="1 2">
    <name type="scientific">Kitasatospora xanthocidica</name>
    <dbReference type="NCBI Taxonomy" id="83382"/>
    <lineage>
        <taxon>Bacteria</taxon>
        <taxon>Bacillati</taxon>
        <taxon>Actinomycetota</taxon>
        <taxon>Actinomycetes</taxon>
        <taxon>Kitasatosporales</taxon>
        <taxon>Streptomycetaceae</taxon>
        <taxon>Kitasatospora</taxon>
    </lineage>
</organism>
<dbReference type="EMBL" id="QVIG01000001">
    <property type="protein sequence ID" value="RGD57484.1"/>
    <property type="molecule type" value="Genomic_DNA"/>
</dbReference>
<protein>
    <submittedName>
        <fullName evidence="1">Uncharacterized protein</fullName>
    </submittedName>
</protein>
<keyword evidence="2" id="KW-1185">Reference proteome</keyword>
<accession>A0A372ZPJ4</accession>
<dbReference type="Proteomes" id="UP000263377">
    <property type="component" value="Unassembled WGS sequence"/>
</dbReference>
<evidence type="ECO:0000313" key="1">
    <source>
        <dbReference type="EMBL" id="RGD57484.1"/>
    </source>
</evidence>
<reference evidence="1 2" key="1">
    <citation type="submission" date="2018-08" db="EMBL/GenBank/DDBJ databases">
        <title>Diversity &amp; Physiological Properties of Lignin-Decomposing Actinobacteria from Soil.</title>
        <authorList>
            <person name="Roh S.G."/>
            <person name="Kim S.B."/>
        </authorList>
    </citation>
    <scope>NUCLEOTIDE SEQUENCE [LARGE SCALE GENOMIC DNA]</scope>
    <source>
        <strain evidence="1 2">MMS17-GH009</strain>
    </source>
</reference>
<sequence length="206" mass="22561">MGLLYDQARNDAEGLDHHRAAFARLGRALVEEGVSWHEPEITDPPRARTFSGGFPYGYLTQLRRILVLVNLGEPVTSALEVSGRQFDRDCEKIQDETSRLASHLLCHSDSSGYYVPVEFEDPLFLPDEAAVEGAGIVGSSQRLLAELSDLAPSIGINLDDESVPSGSGEARDLAVDGPFATERFTWYQLYRACLASIKGGHAIVFH</sequence>